<dbReference type="Proteomes" id="UP000760494">
    <property type="component" value="Unassembled WGS sequence"/>
</dbReference>
<proteinExistence type="predicted"/>
<organism evidence="1 2">
    <name type="scientific">Fusarium fujikuroi</name>
    <name type="common">Bakanae and foot rot disease fungus</name>
    <name type="synonym">Gibberella fujikuroi</name>
    <dbReference type="NCBI Taxonomy" id="5127"/>
    <lineage>
        <taxon>Eukaryota</taxon>
        <taxon>Fungi</taxon>
        <taxon>Dikarya</taxon>
        <taxon>Ascomycota</taxon>
        <taxon>Pezizomycotina</taxon>
        <taxon>Sordariomycetes</taxon>
        <taxon>Hypocreomycetidae</taxon>
        <taxon>Hypocreales</taxon>
        <taxon>Nectriaceae</taxon>
        <taxon>Fusarium</taxon>
        <taxon>Fusarium fujikuroi species complex</taxon>
    </lineage>
</organism>
<accession>A0A2H3SY28</accession>
<evidence type="ECO:0000313" key="2">
    <source>
        <dbReference type="Proteomes" id="UP000760494"/>
    </source>
</evidence>
<dbReference type="EMBL" id="CABFJX010000398">
    <property type="protein sequence ID" value="VTT79731.1"/>
    <property type="molecule type" value="Genomic_DNA"/>
</dbReference>
<sequence>MLSFKSHRILTIYYGCLGQLAVTRDIKLHLYLTQTAFAPSACNLNSAEECFIETAPSREGQTISHYILKYNLTLDQVKTSIKAIKNYNKIFAGYKCKKNKA</sequence>
<dbReference type="AlphaFoldDB" id="A0A2H3SY28"/>
<comment type="caution">
    <text evidence="1">The sequence shown here is derived from an EMBL/GenBank/DDBJ whole genome shotgun (WGS) entry which is preliminary data.</text>
</comment>
<reference evidence="1" key="1">
    <citation type="submission" date="2019-05" db="EMBL/GenBank/DDBJ databases">
        <authorList>
            <person name="Piombo E."/>
        </authorList>
    </citation>
    <scope>NUCLEOTIDE SEQUENCE</scope>
    <source>
        <strain evidence="1">C2S</strain>
    </source>
</reference>
<evidence type="ECO:0000313" key="1">
    <source>
        <dbReference type="EMBL" id="VTT79731.1"/>
    </source>
</evidence>
<protein>
    <submittedName>
        <fullName evidence="1">Uncharacterized protein</fullName>
    </submittedName>
</protein>
<name>A0A2H3SY28_FUSFU</name>
<gene>
    <name evidence="1" type="ORF">C2S_11448</name>
</gene>